<feature type="domain" description="Glycosyl hydrolase family 32 C-terminal" evidence="5">
    <location>
        <begin position="986"/>
        <end position="1180"/>
    </location>
</feature>
<evidence type="ECO:0000256" key="1">
    <source>
        <dbReference type="ARBA" id="ARBA00009902"/>
    </source>
</evidence>
<evidence type="ECO:0008006" key="8">
    <source>
        <dbReference type="Google" id="ProtNLM"/>
    </source>
</evidence>
<dbReference type="InterPro" id="IPR013148">
    <property type="entry name" value="Glyco_hydro_32_N"/>
</dbReference>
<dbReference type="CDD" id="cd18624">
    <property type="entry name" value="GH32_Fruct1-like"/>
    <property type="match status" value="2"/>
</dbReference>
<dbReference type="Gene3D" id="2.60.120.560">
    <property type="entry name" value="Exo-inulinase, domain 1"/>
    <property type="match status" value="2"/>
</dbReference>
<accession>A0A4Y7L0B1</accession>
<dbReference type="PANTHER" id="PTHR31953">
    <property type="entry name" value="BETA-FRUCTOFURANOSIDASE, INSOLUBLE ISOENZYME CWINV1-RELATED"/>
    <property type="match status" value="1"/>
</dbReference>
<keyword evidence="7" id="KW-1185">Reference proteome</keyword>
<feature type="domain" description="Glycosyl hydrolase family 32 C-terminal" evidence="5">
    <location>
        <begin position="373"/>
        <end position="565"/>
    </location>
</feature>
<dbReference type="InterPro" id="IPR050551">
    <property type="entry name" value="Fructan_Metab_Enzymes"/>
</dbReference>
<dbReference type="STRING" id="3469.A0A4Y7L0B1"/>
<sequence length="1198" mass="133641">MGLKRLTTTYQKLDWMGLELTEQAITFSLPRTGSMYYFNIVSCFLLGWHSNLSNNNSPDPNGPMYYNGIYHLFYQYNPKAAAWASDIVWGHSVSKDMVNWFCLDVAMAPMDSFDVNGCWSGSATILPGNKPVMLYTGIDINNVQVQNIAVPKNSSDPLLVEWKKLHKNPLILPPNGINATSFRDPTTAWLGKDGYWRILVGSERSNLGTALLFRSKDFMEWTASENNFHSAPDTGIWECPDFFPVSLKGKKGLDTSESGADVKYILKVSVQRTWSDFYTVGAYCLNKDAYVPDNTPGNHYSTTTGLKFDYGKFYASKTFFDEAKNRRILWAWVNESDSAADDFAKGWAGIQAIPRTLWLDRNGKQLLQWPIEELKTLRTNEVKLKKTPLTKGSVFEVQGITAAQADIEVRFRLPSLENAESFDPSWNDAQQLCGRKDATVQGGIGPFGLLTLASKDLDEYTAVFFRVFKAQDKPVVLMCSGGIRSSLKVELDKPSYGAFVDVDLIDGEISLRSLIDHTVVESFGAGGKTCITTRVYPTLAVGMEAHLYAFNNGTETVEIKRLNAWTMQTPNMNLGHEISLATALHDACDPVSGPAICGLVPLLNFPKHQQVLTMSSPFIGSTNSMKDDNAVDSAASFAYSPLYGSSSETGSSDGLGINRTGYHFQSPKNWINGPMYYNGIYHLFYQYNPKAVIWESALSWGHSVSKDMVNWFRLDVAMSPTETYDINGCWSGSATILPGNKLVMLYTGIDINNGQVQNIAVPKDLSDPLLVEWEKLDQNPVILRPDDITPDKFRDPTTAWLGEDGHWRILIGSEKNNKVAALLFKSNDFMTWTESEDAFHSAEPHTGMWECLDFFPMSLKGKEALDTSAKGDDIKYVFKVSIQDTFTDFYTVGNYFVNNGEYYIPENTVGDPYSPVTGLRLDYGKFYASKTFFDEAKNRRILWGWVNEPDSNADAIARGWAGIQSIPRTLWLDKNERQLLQWPITELETLRTNEVEYTKKLLTEGKHFEVENVTAAQADIEVTFRIPNLENAEVFDPSWVDAQQLSGEKGATGKGGIGPFGLLTLASKDLEEYTAVFFRVFRAQDKYVVLMGSGGSRSSLRGEGLLHKPTYGAFVDVDLVDGEISLRCLIDHSVVESFGAGGKACITTRTYPTLAVGKEAHLYAFNYGSETVEIAKLNAWTMKTPEMNLNDGKALLRE</sequence>
<evidence type="ECO:0000313" key="7">
    <source>
        <dbReference type="Proteomes" id="UP000316621"/>
    </source>
</evidence>
<dbReference type="Proteomes" id="UP000316621">
    <property type="component" value="Chromosome 9"/>
</dbReference>
<dbReference type="GO" id="GO:0005975">
    <property type="term" value="P:carbohydrate metabolic process"/>
    <property type="evidence" value="ECO:0007669"/>
    <property type="project" value="InterPro"/>
</dbReference>
<dbReference type="InterPro" id="IPR013189">
    <property type="entry name" value="Glyco_hydro_32_C"/>
</dbReference>
<keyword evidence="3" id="KW-0326">Glycosidase</keyword>
<proteinExistence type="inferred from homology"/>
<comment type="similarity">
    <text evidence="1">Belongs to the glycosyl hydrolase 32 family.</text>
</comment>
<dbReference type="Pfam" id="PF08244">
    <property type="entry name" value="Glyco_hydro_32C"/>
    <property type="match status" value="2"/>
</dbReference>
<gene>
    <name evidence="6" type="ORF">C5167_002839</name>
</gene>
<reference evidence="6 7" key="1">
    <citation type="journal article" date="2018" name="Science">
        <title>The opium poppy genome and morphinan production.</title>
        <authorList>
            <person name="Guo L."/>
            <person name="Winzer T."/>
            <person name="Yang X."/>
            <person name="Li Y."/>
            <person name="Ning Z."/>
            <person name="He Z."/>
            <person name="Teodor R."/>
            <person name="Lu Y."/>
            <person name="Bowser T.A."/>
            <person name="Graham I.A."/>
            <person name="Ye K."/>
        </authorList>
    </citation>
    <scope>NUCLEOTIDE SEQUENCE [LARGE SCALE GENOMIC DNA]</scope>
    <source>
        <strain evidence="7">cv. HN1</strain>
        <tissue evidence="6">Leaves</tissue>
    </source>
</reference>
<dbReference type="SMART" id="SM00640">
    <property type="entry name" value="Glyco_32"/>
    <property type="match status" value="2"/>
</dbReference>
<feature type="domain" description="Glycosyl hydrolase family 32 N-terminal" evidence="4">
    <location>
        <begin position="663"/>
        <end position="983"/>
    </location>
</feature>
<dbReference type="FunFam" id="2.60.120.560:FF:000002">
    <property type="entry name" value="Beta-fructofuranosidase, insoluble isoenzyme CWINV1"/>
    <property type="match status" value="2"/>
</dbReference>
<dbReference type="SUPFAM" id="SSF75005">
    <property type="entry name" value="Arabinanase/levansucrase/invertase"/>
    <property type="match status" value="2"/>
</dbReference>
<evidence type="ECO:0000259" key="5">
    <source>
        <dbReference type="Pfam" id="PF08244"/>
    </source>
</evidence>
<evidence type="ECO:0000256" key="3">
    <source>
        <dbReference type="ARBA" id="ARBA00023295"/>
    </source>
</evidence>
<protein>
    <recommendedName>
        <fullName evidence="8">Beta-fructofuranosidase</fullName>
    </recommendedName>
</protein>
<evidence type="ECO:0000259" key="4">
    <source>
        <dbReference type="Pfam" id="PF00251"/>
    </source>
</evidence>
<organism evidence="6 7">
    <name type="scientific">Papaver somniferum</name>
    <name type="common">Opium poppy</name>
    <dbReference type="NCBI Taxonomy" id="3469"/>
    <lineage>
        <taxon>Eukaryota</taxon>
        <taxon>Viridiplantae</taxon>
        <taxon>Streptophyta</taxon>
        <taxon>Embryophyta</taxon>
        <taxon>Tracheophyta</taxon>
        <taxon>Spermatophyta</taxon>
        <taxon>Magnoliopsida</taxon>
        <taxon>Ranunculales</taxon>
        <taxon>Papaveraceae</taxon>
        <taxon>Papaveroideae</taxon>
        <taxon>Papaver</taxon>
    </lineage>
</organism>
<dbReference type="GO" id="GO:0004553">
    <property type="term" value="F:hydrolase activity, hydrolyzing O-glycosyl compounds"/>
    <property type="evidence" value="ECO:0007669"/>
    <property type="project" value="InterPro"/>
</dbReference>
<evidence type="ECO:0000256" key="2">
    <source>
        <dbReference type="ARBA" id="ARBA00022801"/>
    </source>
</evidence>
<dbReference type="SUPFAM" id="SSF49899">
    <property type="entry name" value="Concanavalin A-like lectins/glucanases"/>
    <property type="match status" value="2"/>
</dbReference>
<name>A0A4Y7L0B1_PAPSO</name>
<dbReference type="InterPro" id="IPR023296">
    <property type="entry name" value="Glyco_hydro_beta-prop_sf"/>
</dbReference>
<dbReference type="FunFam" id="2.115.10.20:FF:000001">
    <property type="entry name" value="Beta-fructofuranosidase, insoluble isoenzyme CWINV1"/>
    <property type="match status" value="1"/>
</dbReference>
<dbReference type="InterPro" id="IPR001362">
    <property type="entry name" value="Glyco_hydro_32"/>
</dbReference>
<dbReference type="EMBL" id="CM010723">
    <property type="protein sequence ID" value="RZC78596.1"/>
    <property type="molecule type" value="Genomic_DNA"/>
</dbReference>
<keyword evidence="2" id="KW-0378">Hydrolase</keyword>
<dbReference type="AlphaFoldDB" id="A0A4Y7L0B1"/>
<dbReference type="Pfam" id="PF00251">
    <property type="entry name" value="Glyco_hydro_32N"/>
    <property type="match status" value="2"/>
</dbReference>
<dbReference type="Gramene" id="RZC78596">
    <property type="protein sequence ID" value="RZC78596"/>
    <property type="gene ID" value="C5167_002839"/>
</dbReference>
<dbReference type="OMA" id="NDANKHQ"/>
<dbReference type="InterPro" id="IPR013320">
    <property type="entry name" value="ConA-like_dom_sf"/>
</dbReference>
<dbReference type="Gene3D" id="2.115.10.20">
    <property type="entry name" value="Glycosyl hydrolase domain, family 43"/>
    <property type="match status" value="2"/>
</dbReference>
<feature type="domain" description="Glycosyl hydrolase family 32 N-terminal" evidence="4">
    <location>
        <begin position="53"/>
        <end position="370"/>
    </location>
</feature>
<evidence type="ECO:0000313" key="6">
    <source>
        <dbReference type="EMBL" id="RZC78596.1"/>
    </source>
</evidence>